<protein>
    <submittedName>
        <fullName evidence="3">Uncharacterized protein</fullName>
    </submittedName>
</protein>
<keyword evidence="1" id="KW-0175">Coiled coil</keyword>
<feature type="region of interest" description="Disordered" evidence="2">
    <location>
        <begin position="331"/>
        <end position="489"/>
    </location>
</feature>
<sequence length="530" mass="59167">MTLCYPCVTRENDKWRERKRNDKNQPQPARGQQNHQNQQNYQNSQFQFGQNRPYDFRADGNLAMNPAVAQNMGVNPASLGFFPGQSMPYSTSYPMAPAFDPMNPMNPIMQMNPMMQMTQMDQMNPMNPMQMWQNQQMQQNDPGGPLMGMAAMPMSTQMQGDTGLQQYHQACGAGWNDAFGGEMYQDTEQFDDTESHATFSTNENTLATRRKRAAKAQKKAEGYARGQQEFARGQEEVKQAQQRIKELEAKFSRSRDDQKRHNTAAQRVLRDEISQLQRNMSSKEAGARGKVAKLETDLQKTLSKTAKLEQDLKINRTLKNTAQRERNDLRREWASEHLTNGVRANRASSSSGGDTPQLSAAQPYGMIAPPPTLQPTMTQPAHGGFDPQQQYSQQRKSGHGFQQENQHQPQHDQRSSRQQITGYAYQQAAQSQLPTAPRGAPAPQSQITPQYQQPMGMGVPTPQPQGSTPSFPHPPTNPEPTYGSPIAPAPTATPAIQALSVLGGDYVVGSRAHADAIVAAVEKEFGRQWN</sequence>
<keyword evidence="4" id="KW-1185">Reference proteome</keyword>
<feature type="region of interest" description="Disordered" evidence="2">
    <location>
        <begin position="15"/>
        <end position="39"/>
    </location>
</feature>
<reference evidence="3 4" key="1">
    <citation type="submission" date="2021-11" db="EMBL/GenBank/DDBJ databases">
        <title>Black yeast isolated from Biological Soil Crust.</title>
        <authorList>
            <person name="Kurbessoian T."/>
        </authorList>
    </citation>
    <scope>NUCLEOTIDE SEQUENCE [LARGE SCALE GENOMIC DNA]</scope>
    <source>
        <strain evidence="3 4">CCFEE 5522</strain>
    </source>
</reference>
<accession>A0AAV9JET1</accession>
<dbReference type="EMBL" id="JAVFHQ010000034">
    <property type="protein sequence ID" value="KAK4543262.1"/>
    <property type="molecule type" value="Genomic_DNA"/>
</dbReference>
<evidence type="ECO:0000256" key="2">
    <source>
        <dbReference type="SAM" id="MobiDB-lite"/>
    </source>
</evidence>
<name>A0AAV9JET1_9PEZI</name>
<feature type="compositionally biased region" description="Polar residues" evidence="2">
    <location>
        <begin position="443"/>
        <end position="453"/>
    </location>
</feature>
<feature type="compositionally biased region" description="Low complexity" evidence="2">
    <location>
        <begin position="399"/>
        <end position="408"/>
    </location>
</feature>
<feature type="coiled-coil region" evidence="1">
    <location>
        <begin position="223"/>
        <end position="257"/>
    </location>
</feature>
<organism evidence="3 4">
    <name type="scientific">Oleoguttula mirabilis</name>
    <dbReference type="NCBI Taxonomy" id="1507867"/>
    <lineage>
        <taxon>Eukaryota</taxon>
        <taxon>Fungi</taxon>
        <taxon>Dikarya</taxon>
        <taxon>Ascomycota</taxon>
        <taxon>Pezizomycotina</taxon>
        <taxon>Dothideomycetes</taxon>
        <taxon>Dothideomycetidae</taxon>
        <taxon>Mycosphaerellales</taxon>
        <taxon>Teratosphaeriaceae</taxon>
        <taxon>Oleoguttula</taxon>
    </lineage>
</organism>
<gene>
    <name evidence="3" type="ORF">LTR36_005812</name>
</gene>
<comment type="caution">
    <text evidence="3">The sequence shown here is derived from an EMBL/GenBank/DDBJ whole genome shotgun (WGS) entry which is preliminary data.</text>
</comment>
<evidence type="ECO:0000256" key="1">
    <source>
        <dbReference type="SAM" id="Coils"/>
    </source>
</evidence>
<dbReference type="AlphaFoldDB" id="A0AAV9JET1"/>
<dbReference type="Proteomes" id="UP001324427">
    <property type="component" value="Unassembled WGS sequence"/>
</dbReference>
<evidence type="ECO:0000313" key="4">
    <source>
        <dbReference type="Proteomes" id="UP001324427"/>
    </source>
</evidence>
<proteinExistence type="predicted"/>
<evidence type="ECO:0000313" key="3">
    <source>
        <dbReference type="EMBL" id="KAK4543262.1"/>
    </source>
</evidence>
<feature type="compositionally biased region" description="Polar residues" evidence="2">
    <location>
        <begin position="346"/>
        <end position="360"/>
    </location>
</feature>